<evidence type="ECO:0000313" key="8">
    <source>
        <dbReference type="Proteomes" id="UP000481517"/>
    </source>
</evidence>
<evidence type="ECO:0000256" key="2">
    <source>
        <dbReference type="ARBA" id="ARBA00022729"/>
    </source>
</evidence>
<reference evidence="7 8" key="1">
    <citation type="submission" date="2020-02" db="EMBL/GenBank/DDBJ databases">
        <authorList>
            <person name="Rodrigo-Torres L."/>
            <person name="Arahal R. D."/>
            <person name="Lucena T."/>
        </authorList>
    </citation>
    <scope>NUCLEOTIDE SEQUENCE [LARGE SCALE GENOMIC DNA]</scope>
    <source>
        <strain evidence="7 8">CECT 9734</strain>
    </source>
</reference>
<feature type="domain" description="Cellulose synthase operon C C-terminal" evidence="6">
    <location>
        <begin position="435"/>
        <end position="775"/>
    </location>
</feature>
<keyword evidence="8" id="KW-1185">Reference proteome</keyword>
<sequence>MLVIKTLTLSLMLLQSSQLEQVDSKLYEHSKQLVEQRLKLWSHRQQDSQLTEVIAQMMRVAPEHPRLVEIAIYAALAEGRRDDAERLWQLLRERAPQHLATRRVAERMTLSNEQQQSLSQVELYLFAGRYEEAASILRTLYDEPPLTLTTAILYWDVIGRVESRERAIGGLQQLQRLYPDAPELTLSIASHKLAIDALKPSDLAQLTQLSLNPVFGEQALGIWLRALSELPATPDFIRQVNTLAGYFPRHSDIARYRKILYAQRDANARSNSSQTAQTETTSQAPEAAPLPDPWAAYDRAVAALEQNNATAAERIMQQLLMQNQSSDARFAKALLLEKIDRDDEALALAREVLATDKGEGVTALFERLVARQRAAEIAAQQAADEANQVATDASASDTSTVAVGTSDRDESQETFLWLGYTLSERESTPGISSLDSNTLMLRLSSTFGDEQQNRWFLQLDPTTVSAGAADLDDSYWRPRFGTGLLCDDSCPTGIWPEAEDQGIAIGFGVEWQNWHADIGRSPIGFRQSEWVGSVGYDGDLGEFGWGIEAERRVLTSALVNFAGAEDPYSGREWGPVMESTLGGSFNWDQGTGWGWWSNFGVSHYGGKELKSNRRWYAYTGVYKTFYDTEAFAFDSGLTALTWGYANDQSQTTFGQGGYYSPKSYASLSIPLSVYGRVGRLSYLVRASLGQSTTKLSASEFFPAHPELQQQALALSGETGINPVFAGGTGGGFGTSLRATLEYRLSNHWYIGGSTNIQRSEFYDPNHFSLYLRYDFAGQRRSPNRPPYPPQEYVSEPWWE</sequence>
<evidence type="ECO:0000256" key="3">
    <source>
        <dbReference type="ARBA" id="ARBA00022737"/>
    </source>
</evidence>
<feature type="region of interest" description="Disordered" evidence="5">
    <location>
        <begin position="780"/>
        <end position="799"/>
    </location>
</feature>
<gene>
    <name evidence="7" type="primary">bcsC</name>
    <name evidence="7" type="ORF">PSI9734_00720</name>
</gene>
<dbReference type="Proteomes" id="UP000481517">
    <property type="component" value="Unassembled WGS sequence"/>
</dbReference>
<keyword evidence="4" id="KW-0802">TPR repeat</keyword>
<dbReference type="GO" id="GO:0019867">
    <property type="term" value="C:outer membrane"/>
    <property type="evidence" value="ECO:0007669"/>
    <property type="project" value="InterPro"/>
</dbReference>
<feature type="compositionally biased region" description="Low complexity" evidence="5">
    <location>
        <begin position="272"/>
        <end position="289"/>
    </location>
</feature>
<dbReference type="Pfam" id="PF05420">
    <property type="entry name" value="BCSC_C"/>
    <property type="match status" value="1"/>
</dbReference>
<accession>A0A6S6WN53</accession>
<name>A0A6S6WN53_9GAMM</name>
<feature type="region of interest" description="Disordered" evidence="5">
    <location>
        <begin position="267"/>
        <end position="290"/>
    </location>
</feature>
<organism evidence="7 8">
    <name type="scientific">Pseudidiomarina piscicola</name>
    <dbReference type="NCBI Taxonomy" id="2614830"/>
    <lineage>
        <taxon>Bacteria</taxon>
        <taxon>Pseudomonadati</taxon>
        <taxon>Pseudomonadota</taxon>
        <taxon>Gammaproteobacteria</taxon>
        <taxon>Alteromonadales</taxon>
        <taxon>Idiomarinaceae</taxon>
        <taxon>Pseudidiomarina</taxon>
    </lineage>
</organism>
<evidence type="ECO:0000313" key="7">
    <source>
        <dbReference type="EMBL" id="CAB0150153.1"/>
    </source>
</evidence>
<dbReference type="RefSeq" id="WP_173919724.1">
    <property type="nucleotide sequence ID" value="NZ_CADCXY010000001.1"/>
</dbReference>
<evidence type="ECO:0000256" key="5">
    <source>
        <dbReference type="SAM" id="MobiDB-lite"/>
    </source>
</evidence>
<dbReference type="EMBL" id="CADCXY010000001">
    <property type="protein sequence ID" value="CAB0150153.1"/>
    <property type="molecule type" value="Genomic_DNA"/>
</dbReference>
<dbReference type="GO" id="GO:0030244">
    <property type="term" value="P:cellulose biosynthetic process"/>
    <property type="evidence" value="ECO:0007669"/>
    <property type="project" value="InterPro"/>
</dbReference>
<evidence type="ECO:0000256" key="4">
    <source>
        <dbReference type="ARBA" id="ARBA00022803"/>
    </source>
</evidence>
<dbReference type="Gene3D" id="1.25.40.10">
    <property type="entry name" value="Tetratricopeptide repeat domain"/>
    <property type="match status" value="1"/>
</dbReference>
<dbReference type="SUPFAM" id="SSF48452">
    <property type="entry name" value="TPR-like"/>
    <property type="match status" value="1"/>
</dbReference>
<dbReference type="AlphaFoldDB" id="A0A6S6WN53"/>
<dbReference type="InterPro" id="IPR011990">
    <property type="entry name" value="TPR-like_helical_dom_sf"/>
</dbReference>
<proteinExistence type="predicted"/>
<protein>
    <submittedName>
        <fullName evidence="7">Cellulose synthase operon protein C</fullName>
    </submittedName>
</protein>
<keyword evidence="3" id="KW-0677">Repeat</keyword>
<keyword evidence="2" id="KW-0732">Signal</keyword>
<comment type="function">
    <text evidence="1">Required for maximal bacterial cellulose synthesis.</text>
</comment>
<evidence type="ECO:0000259" key="6">
    <source>
        <dbReference type="Pfam" id="PF05420"/>
    </source>
</evidence>
<evidence type="ECO:0000256" key="1">
    <source>
        <dbReference type="ARBA" id="ARBA00003476"/>
    </source>
</evidence>
<dbReference type="InterPro" id="IPR008410">
    <property type="entry name" value="BCSC_C"/>
</dbReference>